<protein>
    <submittedName>
        <fullName evidence="3">Uncharacterized protein</fullName>
    </submittedName>
</protein>
<dbReference type="EMBL" id="CADIKL010000030">
    <property type="protein sequence ID" value="CAB3799693.1"/>
    <property type="molecule type" value="Genomic_DNA"/>
</dbReference>
<feature type="compositionally biased region" description="Low complexity" evidence="1">
    <location>
        <begin position="107"/>
        <end position="116"/>
    </location>
</feature>
<dbReference type="AlphaFoldDB" id="A0A6J5GGA6"/>
<evidence type="ECO:0000256" key="2">
    <source>
        <dbReference type="SAM" id="SignalP"/>
    </source>
</evidence>
<proteinExistence type="predicted"/>
<feature type="compositionally biased region" description="Polar residues" evidence="1">
    <location>
        <begin position="288"/>
        <end position="297"/>
    </location>
</feature>
<feature type="compositionally biased region" description="Low complexity" evidence="1">
    <location>
        <begin position="54"/>
        <end position="77"/>
    </location>
</feature>
<dbReference type="Proteomes" id="UP000494119">
    <property type="component" value="Unassembled WGS sequence"/>
</dbReference>
<feature type="signal peptide" evidence="2">
    <location>
        <begin position="1"/>
        <end position="24"/>
    </location>
</feature>
<keyword evidence="4" id="KW-1185">Reference proteome</keyword>
<gene>
    <name evidence="3" type="ORF">LMG28688_04986</name>
</gene>
<feature type="region of interest" description="Disordered" evidence="1">
    <location>
        <begin position="47"/>
        <end position="203"/>
    </location>
</feature>
<feature type="compositionally biased region" description="Pro residues" evidence="1">
    <location>
        <begin position="138"/>
        <end position="188"/>
    </location>
</feature>
<keyword evidence="2" id="KW-0732">Signal</keyword>
<reference evidence="3 4" key="1">
    <citation type="submission" date="2020-04" db="EMBL/GenBank/DDBJ databases">
        <authorList>
            <person name="De Canck E."/>
        </authorList>
    </citation>
    <scope>NUCLEOTIDE SEQUENCE [LARGE SCALE GENOMIC DNA]</scope>
    <source>
        <strain evidence="3 4">LMG 28688</strain>
    </source>
</reference>
<evidence type="ECO:0000256" key="1">
    <source>
        <dbReference type="SAM" id="MobiDB-lite"/>
    </source>
</evidence>
<accession>A0A6J5GGA6</accession>
<evidence type="ECO:0000313" key="4">
    <source>
        <dbReference type="Proteomes" id="UP000494119"/>
    </source>
</evidence>
<evidence type="ECO:0000313" key="3">
    <source>
        <dbReference type="EMBL" id="CAB3799693.1"/>
    </source>
</evidence>
<organism evidence="3 4">
    <name type="scientific">Paraburkholderia caffeinitolerans</name>
    <dbReference type="NCBI Taxonomy" id="1723730"/>
    <lineage>
        <taxon>Bacteria</taxon>
        <taxon>Pseudomonadati</taxon>
        <taxon>Pseudomonadota</taxon>
        <taxon>Betaproteobacteria</taxon>
        <taxon>Burkholderiales</taxon>
        <taxon>Burkholderiaceae</taxon>
        <taxon>Paraburkholderia</taxon>
    </lineage>
</organism>
<feature type="compositionally biased region" description="Basic residues" evidence="1">
    <location>
        <begin position="93"/>
        <end position="103"/>
    </location>
</feature>
<feature type="compositionally biased region" description="Pro residues" evidence="1">
    <location>
        <begin position="78"/>
        <end position="92"/>
    </location>
</feature>
<feature type="region of interest" description="Disordered" evidence="1">
    <location>
        <begin position="288"/>
        <end position="312"/>
    </location>
</feature>
<feature type="chain" id="PRO_5026828757" evidence="2">
    <location>
        <begin position="25"/>
        <end position="349"/>
    </location>
</feature>
<name>A0A6J5GGA6_9BURK</name>
<sequence>MTLLKHCLAVTLFAAAAAFVTVSAQTRTEGVVQPAIPASQPVVHAVPAPSTETAQPPAAQPAQPAAPQSKPQSKPQAAPAPAPQAAPKPAPKPVHKPAHKPVHKPAYEPAYQPAPQDNAQPIAQPGPATEPPILHTPAPQPTAQPTPQPAVPLAPTPQPVQQPAPRPAAQPAPPPVPLPAAQPVPASTPLPNAQPASTPQPYVQPGVQPVVTWTLQVIRDGQLIDSFDGTTTVGQARTDTHHNVVSHQVGCKDQVAGSIDLLRTITVSPLRANATQSILSIEAQDTLEGNATRQSPSGCALPPQPRQVNASHPGLVVPAGQWVSWPILDKDPALTYRVRASLAPPSQQP</sequence>